<keyword evidence="1" id="KW-0472">Membrane</keyword>
<sequence length="65" mass="7669">MKKLTLRFITYFTVGLLIFLIYLFAMSTALIRLFNPVYVQQFIYTVDSPFALVEHVLIILFCFVL</sequence>
<name>A0A239L955_9FIRM</name>
<keyword evidence="1" id="KW-1133">Transmembrane helix</keyword>
<dbReference type="AlphaFoldDB" id="A0A239L955"/>
<dbReference type="EMBL" id="FZOJ01000066">
    <property type="protein sequence ID" value="SNT26064.1"/>
    <property type="molecule type" value="Genomic_DNA"/>
</dbReference>
<reference evidence="2 3" key="1">
    <citation type="submission" date="2017-06" db="EMBL/GenBank/DDBJ databases">
        <authorList>
            <person name="Kim H.J."/>
            <person name="Triplett B.A."/>
        </authorList>
    </citation>
    <scope>NUCLEOTIDE SEQUENCE [LARGE SCALE GENOMIC DNA]</scope>
    <source>
        <strain evidence="2 3">SCA</strain>
    </source>
</reference>
<keyword evidence="3" id="KW-1185">Reference proteome</keyword>
<keyword evidence="1" id="KW-0812">Transmembrane</keyword>
<feature type="transmembrane region" description="Helical" evidence="1">
    <location>
        <begin position="42"/>
        <end position="64"/>
    </location>
</feature>
<evidence type="ECO:0000313" key="3">
    <source>
        <dbReference type="Proteomes" id="UP000198304"/>
    </source>
</evidence>
<evidence type="ECO:0000313" key="2">
    <source>
        <dbReference type="EMBL" id="SNT26064.1"/>
    </source>
</evidence>
<gene>
    <name evidence="2" type="ORF">SAMN05446037_10662</name>
</gene>
<dbReference type="Proteomes" id="UP000198304">
    <property type="component" value="Unassembled WGS sequence"/>
</dbReference>
<organism evidence="2 3">
    <name type="scientific">Anaerovirgula multivorans</name>
    <dbReference type="NCBI Taxonomy" id="312168"/>
    <lineage>
        <taxon>Bacteria</taxon>
        <taxon>Bacillati</taxon>
        <taxon>Bacillota</taxon>
        <taxon>Clostridia</taxon>
        <taxon>Peptostreptococcales</taxon>
        <taxon>Natronincolaceae</taxon>
        <taxon>Anaerovirgula</taxon>
    </lineage>
</organism>
<accession>A0A239L955</accession>
<feature type="transmembrane region" description="Helical" evidence="1">
    <location>
        <begin position="9"/>
        <end position="30"/>
    </location>
</feature>
<protein>
    <submittedName>
        <fullName evidence="2">Uncharacterized protein</fullName>
    </submittedName>
</protein>
<proteinExistence type="predicted"/>
<evidence type="ECO:0000256" key="1">
    <source>
        <dbReference type="SAM" id="Phobius"/>
    </source>
</evidence>